<evidence type="ECO:0000313" key="1">
    <source>
        <dbReference type="EMBL" id="DAE15817.1"/>
    </source>
</evidence>
<sequence length="53" mass="6233">MLENYNSKINTHNGVYIITDINYDFSTRGRDITLKCTECGRVIHRTMIRGRNK</sequence>
<protein>
    <submittedName>
        <fullName evidence="1">Uncharacterized protein</fullName>
    </submittedName>
</protein>
<name>A0A8S5QAI9_9CAUD</name>
<organism evidence="1">
    <name type="scientific">Siphoviridae sp. ctu9a31</name>
    <dbReference type="NCBI Taxonomy" id="2825712"/>
    <lineage>
        <taxon>Viruses</taxon>
        <taxon>Duplodnaviria</taxon>
        <taxon>Heunggongvirae</taxon>
        <taxon>Uroviricota</taxon>
        <taxon>Caudoviricetes</taxon>
    </lineage>
</organism>
<dbReference type="EMBL" id="BK015613">
    <property type="protein sequence ID" value="DAE15817.1"/>
    <property type="molecule type" value="Genomic_DNA"/>
</dbReference>
<accession>A0A8S5QAI9</accession>
<proteinExistence type="predicted"/>
<reference evidence="1" key="1">
    <citation type="journal article" date="2021" name="Proc. Natl. Acad. Sci. U.S.A.">
        <title>A Catalog of Tens of Thousands of Viruses from Human Metagenomes Reveals Hidden Associations with Chronic Diseases.</title>
        <authorList>
            <person name="Tisza M.J."/>
            <person name="Buck C.B."/>
        </authorList>
    </citation>
    <scope>NUCLEOTIDE SEQUENCE</scope>
    <source>
        <strain evidence="1">Ctu9a31</strain>
    </source>
</reference>